<sequence length="74" mass="7583">MPNIAGTFGTDSWGGGVYVSGAFYDTGQRGFGDDNNGKSQSPRIGFSAQNSNGLYGAAAGVQPYGALLLPCIVY</sequence>
<evidence type="ECO:0000313" key="1">
    <source>
        <dbReference type="EMBL" id="DAD84688.1"/>
    </source>
</evidence>
<reference evidence="1" key="1">
    <citation type="journal article" date="2021" name="Proc. Natl. Acad. Sci. U.S.A.">
        <title>A Catalog of Tens of Thousands of Viruses from Human Metagenomes Reveals Hidden Associations with Chronic Diseases.</title>
        <authorList>
            <person name="Tisza M.J."/>
            <person name="Buck C.B."/>
        </authorList>
    </citation>
    <scope>NUCLEOTIDE SEQUENCE</scope>
    <source>
        <strain evidence="1">CtOAa14</strain>
    </source>
</reference>
<accession>A0A8S5MRC4</accession>
<protein>
    <submittedName>
        <fullName evidence="1">Uncharacterized protein</fullName>
    </submittedName>
</protein>
<proteinExistence type="predicted"/>
<name>A0A8S5MRC4_9CAUD</name>
<dbReference type="EMBL" id="BK014964">
    <property type="protein sequence ID" value="DAD84688.1"/>
    <property type="molecule type" value="Genomic_DNA"/>
</dbReference>
<organism evidence="1">
    <name type="scientific">Myoviridae sp. ctOAa14</name>
    <dbReference type="NCBI Taxonomy" id="2826646"/>
    <lineage>
        <taxon>Viruses</taxon>
        <taxon>Duplodnaviria</taxon>
        <taxon>Heunggongvirae</taxon>
        <taxon>Uroviricota</taxon>
        <taxon>Caudoviricetes</taxon>
    </lineage>
</organism>